<proteinExistence type="predicted"/>
<dbReference type="STRING" id="1913577.LPB144_05895"/>
<dbReference type="EMBL" id="CP018153">
    <property type="protein sequence ID" value="APG59972.1"/>
    <property type="molecule type" value="Genomic_DNA"/>
</dbReference>
<reference evidence="1 2" key="1">
    <citation type="submission" date="2016-11" db="EMBL/GenBank/DDBJ databases">
        <title>Gramella sp. LPB0144 isolated from marine environment.</title>
        <authorList>
            <person name="Kim E."/>
            <person name="Yi H."/>
        </authorList>
    </citation>
    <scope>NUCLEOTIDE SEQUENCE [LARGE SCALE GENOMIC DNA]</scope>
    <source>
        <strain evidence="1 2">LPB0144</strain>
    </source>
</reference>
<dbReference type="Pfam" id="PF11009">
    <property type="entry name" value="BrxC"/>
    <property type="match status" value="1"/>
</dbReference>
<dbReference type="Proteomes" id="UP000182510">
    <property type="component" value="Chromosome"/>
</dbReference>
<name>A0A1L3J4D5_9FLAO</name>
<keyword evidence="2" id="KW-1185">Reference proteome</keyword>
<dbReference type="AlphaFoldDB" id="A0A1L3J4D5"/>
<organism evidence="1 2">
    <name type="scientific">Christiangramia salexigens</name>
    <dbReference type="NCBI Taxonomy" id="1913577"/>
    <lineage>
        <taxon>Bacteria</taxon>
        <taxon>Pseudomonadati</taxon>
        <taxon>Bacteroidota</taxon>
        <taxon>Flavobacteriia</taxon>
        <taxon>Flavobacteriales</taxon>
        <taxon>Flavobacteriaceae</taxon>
        <taxon>Christiangramia</taxon>
    </lineage>
</organism>
<dbReference type="KEGG" id="grl:LPB144_05895"/>
<dbReference type="NCBIfam" id="TIGR04019">
    <property type="entry name" value="B_thiol_YtxJ"/>
    <property type="match status" value="1"/>
</dbReference>
<dbReference type="OrthoDB" id="677051at2"/>
<sequence length="133" mass="15399">MGLLDKIFKSEREVAKEEIKQVPWNDLNKLDQLEQLEKESYDKHVVILKHSTTCGISRMVLKMFESDYSLGESEDVKLYFLDLKAYRDVSNEVANRFEVRHESPQIIVLKDGAVVHHASHQSISAEKVEQLVK</sequence>
<dbReference type="SUPFAM" id="SSF52833">
    <property type="entry name" value="Thioredoxin-like"/>
    <property type="match status" value="1"/>
</dbReference>
<gene>
    <name evidence="1" type="ORF">LPB144_05895</name>
</gene>
<accession>A0A1L3J4D5</accession>
<dbReference type="InterPro" id="IPR022551">
    <property type="entry name" value="BrxC"/>
</dbReference>
<protein>
    <submittedName>
        <fullName evidence="1">Cytosolic protein</fullName>
    </submittedName>
</protein>
<dbReference type="Gene3D" id="3.40.30.10">
    <property type="entry name" value="Glutaredoxin"/>
    <property type="match status" value="1"/>
</dbReference>
<dbReference type="InterPro" id="IPR036249">
    <property type="entry name" value="Thioredoxin-like_sf"/>
</dbReference>
<evidence type="ECO:0000313" key="2">
    <source>
        <dbReference type="Proteomes" id="UP000182510"/>
    </source>
</evidence>
<evidence type="ECO:0000313" key="1">
    <source>
        <dbReference type="EMBL" id="APG59972.1"/>
    </source>
</evidence>
<dbReference type="RefSeq" id="WP_072552620.1">
    <property type="nucleotide sequence ID" value="NZ_CP018153.1"/>
</dbReference>